<feature type="domain" description="Thiolase C-terminal" evidence="1">
    <location>
        <begin position="248"/>
        <end position="381"/>
    </location>
</feature>
<dbReference type="InterPro" id="IPR016039">
    <property type="entry name" value="Thiolase-like"/>
</dbReference>
<dbReference type="Proteomes" id="UP000275727">
    <property type="component" value="Chromosome"/>
</dbReference>
<dbReference type="KEGG" id="smic:SmB9_09400"/>
<dbReference type="Proteomes" id="UP000276029">
    <property type="component" value="Unassembled WGS sequence"/>
</dbReference>
<dbReference type="EMBL" id="AP018711">
    <property type="protein sequence ID" value="BBE33282.1"/>
    <property type="molecule type" value="Genomic_DNA"/>
</dbReference>
<sequence>MTGIAGSVRGKAAMVSAATAGIGKVGPNRSFMEIAALASVAALGRCGLSVKDVDGLFGVSMSRLMWGVDFAEYLGIDPSYCEGTQLGGSSFEAHCLNAALALEAGLCNVALIAFGATTRSGRGPWPQVREPDPYLDAYRAEGLHTYAMATQRHMHEFGTTREQLSEVAVAARQWAKLNPEAFMRDDLSLADVSQSRLVSSPLRLGDCCLITDGAAAIVMTRADRARDIAARPAYLLGAAMALDGTNPALRPSLTTTVAAQSGARAFGMAGMRPRDIDVVQLYDAFTINVIMFLEDLGFCAKGEGGSYVDNGALAPGGRLAVNTNGGGLSCVHPGMYGAFMLAEVFEQLAGTAGERQIQSAKTAICHGNGGNFSTQVTTVWGTEETL</sequence>
<dbReference type="Pfam" id="PF22691">
    <property type="entry name" value="Thiolase_C_1"/>
    <property type="match status" value="1"/>
</dbReference>
<proteinExistence type="predicted"/>
<gene>
    <name evidence="3" type="ORF">DFR51_3346</name>
    <name evidence="2" type="ORF">SmB9_09400</name>
</gene>
<dbReference type="InterPro" id="IPR055140">
    <property type="entry name" value="Thiolase_C_2"/>
</dbReference>
<dbReference type="RefSeq" id="WP_121053235.1">
    <property type="nucleotide sequence ID" value="NZ_AP018711.1"/>
</dbReference>
<reference evidence="2 4" key="1">
    <citation type="submission" date="2018-06" db="EMBL/GenBank/DDBJ databases">
        <title>Complete Genome Sequence of the Microcystin-Degrading Bacterium Sphingosinicella microcystinivorans Strain B-9.</title>
        <authorList>
            <person name="Jin H."/>
            <person name="Nishizawa T."/>
            <person name="Guo Y."/>
            <person name="Nishizawa A."/>
            <person name="Park H."/>
            <person name="Kato H."/>
            <person name="Tsuji K."/>
            <person name="Harada K."/>
        </authorList>
    </citation>
    <scope>NUCLEOTIDE SEQUENCE [LARGE SCALE GENOMIC DNA]</scope>
    <source>
        <strain evidence="2 4">B9</strain>
    </source>
</reference>
<dbReference type="InterPro" id="IPR002155">
    <property type="entry name" value="Thiolase"/>
</dbReference>
<accession>A0AAD1FZX1</accession>
<dbReference type="EMBL" id="RBWX01000011">
    <property type="protein sequence ID" value="RKS85428.1"/>
    <property type="molecule type" value="Genomic_DNA"/>
</dbReference>
<dbReference type="AlphaFoldDB" id="A0AAD1FZX1"/>
<dbReference type="NCBIfam" id="NF004811">
    <property type="entry name" value="PRK06158.1"/>
    <property type="match status" value="1"/>
</dbReference>
<dbReference type="SUPFAM" id="SSF53901">
    <property type="entry name" value="Thiolase-like"/>
    <property type="match status" value="2"/>
</dbReference>
<dbReference type="GO" id="GO:0003988">
    <property type="term" value="F:acetyl-CoA C-acyltransferase activity"/>
    <property type="evidence" value="ECO:0007669"/>
    <property type="project" value="UniProtKB-ARBA"/>
</dbReference>
<evidence type="ECO:0000313" key="4">
    <source>
        <dbReference type="Proteomes" id="UP000275727"/>
    </source>
</evidence>
<dbReference type="Gene3D" id="3.40.47.10">
    <property type="match status" value="1"/>
</dbReference>
<evidence type="ECO:0000313" key="3">
    <source>
        <dbReference type="EMBL" id="RKS85428.1"/>
    </source>
</evidence>
<protein>
    <submittedName>
        <fullName evidence="3">Acetyl-CoA acetyltransferase</fullName>
    </submittedName>
    <submittedName>
        <fullName evidence="2">Thiolase</fullName>
    </submittedName>
</protein>
<name>A0AAD1FZX1_SPHMI</name>
<dbReference type="PIRSF" id="PIRSF000429">
    <property type="entry name" value="Ac-CoA_Ac_transf"/>
    <property type="match status" value="1"/>
</dbReference>
<evidence type="ECO:0000313" key="5">
    <source>
        <dbReference type="Proteomes" id="UP000276029"/>
    </source>
</evidence>
<evidence type="ECO:0000259" key="1">
    <source>
        <dbReference type="Pfam" id="PF22691"/>
    </source>
</evidence>
<dbReference type="PANTHER" id="PTHR42870">
    <property type="entry name" value="ACETYL-COA C-ACETYLTRANSFERASE"/>
    <property type="match status" value="1"/>
</dbReference>
<reference evidence="3 5" key="2">
    <citation type="submission" date="2018-10" db="EMBL/GenBank/DDBJ databases">
        <title>Genomic Encyclopedia of Type Strains, Phase IV (KMG-IV): sequencing the most valuable type-strain genomes for metagenomic binning, comparative biology and taxonomic classification.</title>
        <authorList>
            <person name="Goeker M."/>
        </authorList>
    </citation>
    <scope>NUCLEOTIDE SEQUENCE [LARGE SCALE GENOMIC DNA]</scope>
    <source>
        <strain evidence="3 5">DSM 19791</strain>
    </source>
</reference>
<dbReference type="CDD" id="cd00829">
    <property type="entry name" value="SCP-x_thiolase"/>
    <property type="match status" value="1"/>
</dbReference>
<organism evidence="2 4">
    <name type="scientific">Sphingosinicella microcystinivorans</name>
    <dbReference type="NCBI Taxonomy" id="335406"/>
    <lineage>
        <taxon>Bacteria</taxon>
        <taxon>Pseudomonadati</taxon>
        <taxon>Pseudomonadota</taxon>
        <taxon>Alphaproteobacteria</taxon>
        <taxon>Sphingomonadales</taxon>
        <taxon>Sphingosinicellaceae</taxon>
        <taxon>Sphingosinicella</taxon>
    </lineage>
</organism>
<evidence type="ECO:0000313" key="2">
    <source>
        <dbReference type="EMBL" id="BBE33282.1"/>
    </source>
</evidence>
<dbReference type="PANTHER" id="PTHR42870:SF1">
    <property type="entry name" value="NON-SPECIFIC LIPID-TRANSFER PROTEIN-LIKE 2"/>
    <property type="match status" value="1"/>
</dbReference>
<keyword evidence="5" id="KW-1185">Reference proteome</keyword>